<name>A0A0V0R8T8_PSEPJ</name>
<keyword evidence="3" id="KW-1185">Reference proteome</keyword>
<evidence type="ECO:0000256" key="1">
    <source>
        <dbReference type="SAM" id="MobiDB-lite"/>
    </source>
</evidence>
<dbReference type="AlphaFoldDB" id="A0A0V0R8T8"/>
<reference evidence="2 3" key="1">
    <citation type="journal article" date="2015" name="Sci. Rep.">
        <title>Genome of the facultative scuticociliatosis pathogen Pseudocohnilembus persalinus provides insight into its virulence through horizontal gene transfer.</title>
        <authorList>
            <person name="Xiong J."/>
            <person name="Wang G."/>
            <person name="Cheng J."/>
            <person name="Tian M."/>
            <person name="Pan X."/>
            <person name="Warren A."/>
            <person name="Jiang C."/>
            <person name="Yuan D."/>
            <person name="Miao W."/>
        </authorList>
    </citation>
    <scope>NUCLEOTIDE SEQUENCE [LARGE SCALE GENOMIC DNA]</scope>
    <source>
        <strain evidence="2">36N120E</strain>
    </source>
</reference>
<feature type="compositionally biased region" description="Acidic residues" evidence="1">
    <location>
        <begin position="199"/>
        <end position="214"/>
    </location>
</feature>
<protein>
    <submittedName>
        <fullName evidence="2">Uncharacterized protein</fullName>
    </submittedName>
</protein>
<dbReference type="EMBL" id="LDAU01000013">
    <property type="protein sequence ID" value="KRX10907.1"/>
    <property type="molecule type" value="Genomic_DNA"/>
</dbReference>
<dbReference type="OMA" id="TGTQYPE"/>
<dbReference type="OrthoDB" id="309472at2759"/>
<evidence type="ECO:0000313" key="2">
    <source>
        <dbReference type="EMBL" id="KRX10907.1"/>
    </source>
</evidence>
<gene>
    <name evidence="2" type="ORF">PPERSA_12031</name>
</gene>
<dbReference type="InParanoid" id="A0A0V0R8T8"/>
<evidence type="ECO:0000313" key="3">
    <source>
        <dbReference type="Proteomes" id="UP000054937"/>
    </source>
</evidence>
<organism evidence="2 3">
    <name type="scientific">Pseudocohnilembus persalinus</name>
    <name type="common">Ciliate</name>
    <dbReference type="NCBI Taxonomy" id="266149"/>
    <lineage>
        <taxon>Eukaryota</taxon>
        <taxon>Sar</taxon>
        <taxon>Alveolata</taxon>
        <taxon>Ciliophora</taxon>
        <taxon>Intramacronucleata</taxon>
        <taxon>Oligohymenophorea</taxon>
        <taxon>Scuticociliatia</taxon>
        <taxon>Philasterida</taxon>
        <taxon>Pseudocohnilembidae</taxon>
        <taxon>Pseudocohnilembus</taxon>
    </lineage>
</organism>
<accession>A0A0V0R8T8</accession>
<proteinExistence type="predicted"/>
<feature type="region of interest" description="Disordered" evidence="1">
    <location>
        <begin position="194"/>
        <end position="214"/>
    </location>
</feature>
<comment type="caution">
    <text evidence="2">The sequence shown here is derived from an EMBL/GenBank/DDBJ whole genome shotgun (WGS) entry which is preliminary data.</text>
</comment>
<sequence>MILPHNNRELARQYFEKLPSGDINNKFYEGQKYESPKSMWGKFVNSFNIREKLTTLQKFYPYQKVVRQTIVELNSDNQKYLTNSLLFTAASWTVIFNLARRGYVAPLLSQYGSFFNTHRLYRQYLYTLVGPLLYSHFALRKKYYTHVEHLWIVHANRLNNKQLEDPLYTYYPEDYNAPRRKVFVNTIFNEFGPGKQYEEEVEEDEEEEQQEDEE</sequence>
<dbReference type="Proteomes" id="UP000054937">
    <property type="component" value="Unassembled WGS sequence"/>
</dbReference>